<evidence type="ECO:0000313" key="2">
    <source>
        <dbReference type="EMBL" id="SES12307.1"/>
    </source>
</evidence>
<sequence length="375" mass="42958">MKVGIMSMQRIINYGSFLQSYSLKKNFEALGAETTFVDYVPGDVLVSKKDGKDGKLSKILNKVRSHVLFPRKNNNELMNSYWRDYQKLDSSFYSDVLPLLGVTKEKNYKPELDALVIGSDEVFNCLQANPDVGYSKELFGYDNRAQKLCTYAASFGNTTEDGLRDYGIYDEVKSMIGRFDALSARDKNTYDILNKMYDGYICKNVDPVFLYDYHDEVDNIKVEEDNYIVVYAYAKRFSQKESANIIRFAKKHNKKIICLCAPQEYIEGYKALKPFEILAYVKNADYVITDTFHGSVFSIKYNKRFATFVRNTGASGNNEKLNDLLATFGLSDRSVQNARDLESILDREIDYDNVNSTIDNEVLKGKNYLKSILES</sequence>
<feature type="domain" description="Polysaccharide pyruvyl transferase" evidence="1">
    <location>
        <begin position="13"/>
        <end position="308"/>
    </location>
</feature>
<dbReference type="RefSeq" id="WP_074757224.1">
    <property type="nucleotide sequence ID" value="NZ_FOGJ01000019.1"/>
</dbReference>
<evidence type="ECO:0000259" key="1">
    <source>
        <dbReference type="Pfam" id="PF04230"/>
    </source>
</evidence>
<dbReference type="InterPro" id="IPR007345">
    <property type="entry name" value="Polysacch_pyruvyl_Trfase"/>
</dbReference>
<dbReference type="Pfam" id="PF04230">
    <property type="entry name" value="PS_pyruv_trans"/>
    <property type="match status" value="1"/>
</dbReference>
<protein>
    <submittedName>
        <fullName evidence="2">Polysaccharide pyruvyl transferase</fullName>
    </submittedName>
</protein>
<dbReference type="AlphaFoldDB" id="A0A1H9UTB4"/>
<organism evidence="2 3">
    <name type="scientific">Butyrivibrio fibrisolvens</name>
    <dbReference type="NCBI Taxonomy" id="831"/>
    <lineage>
        <taxon>Bacteria</taxon>
        <taxon>Bacillati</taxon>
        <taxon>Bacillota</taxon>
        <taxon>Clostridia</taxon>
        <taxon>Lachnospirales</taxon>
        <taxon>Lachnospiraceae</taxon>
        <taxon>Butyrivibrio</taxon>
    </lineage>
</organism>
<dbReference type="EMBL" id="FOGJ01000019">
    <property type="protein sequence ID" value="SES12307.1"/>
    <property type="molecule type" value="Genomic_DNA"/>
</dbReference>
<dbReference type="GO" id="GO:0016740">
    <property type="term" value="F:transferase activity"/>
    <property type="evidence" value="ECO:0007669"/>
    <property type="project" value="UniProtKB-KW"/>
</dbReference>
<accession>A0A1H9UTB4</accession>
<dbReference type="Proteomes" id="UP000182584">
    <property type="component" value="Unassembled WGS sequence"/>
</dbReference>
<keyword evidence="2" id="KW-0808">Transferase</keyword>
<evidence type="ECO:0000313" key="3">
    <source>
        <dbReference type="Proteomes" id="UP000182584"/>
    </source>
</evidence>
<gene>
    <name evidence="2" type="ORF">SAMN04487884_11980</name>
</gene>
<reference evidence="2 3" key="1">
    <citation type="submission" date="2016-10" db="EMBL/GenBank/DDBJ databases">
        <authorList>
            <person name="de Groot N.N."/>
        </authorList>
    </citation>
    <scope>NUCLEOTIDE SEQUENCE [LARGE SCALE GENOMIC DNA]</scope>
    <source>
        <strain evidence="2 3">AR40</strain>
    </source>
</reference>
<dbReference type="OrthoDB" id="9799278at2"/>
<proteinExistence type="predicted"/>
<name>A0A1H9UTB4_BUTFI</name>